<evidence type="ECO:0008006" key="4">
    <source>
        <dbReference type="Google" id="ProtNLM"/>
    </source>
</evidence>
<reference evidence="2 3" key="1">
    <citation type="submission" date="2019-11" db="EMBL/GenBank/DDBJ databases">
        <title>Acidiferrimicrobium australis gen. nov., sp. nov., an acidophilic and obligately heterotrophic, member of the Actinobacteria that catalyses dissimilatory oxido- reduction of iron isolated from metal-rich acidic water in Chile.</title>
        <authorList>
            <person name="Gonzalez D."/>
            <person name="Huber K."/>
            <person name="Hedrich S."/>
            <person name="Rojas-Villalobos C."/>
            <person name="Quatrini R."/>
            <person name="Dinamarca M.A."/>
            <person name="Schwarz A."/>
            <person name="Canales C."/>
            <person name="Nancucheo I."/>
        </authorList>
    </citation>
    <scope>NUCLEOTIDE SEQUENCE [LARGE SCALE GENOMIC DNA]</scope>
    <source>
        <strain evidence="2 3">USS-CCA1</strain>
    </source>
</reference>
<organism evidence="2 3">
    <name type="scientific">Acidiferrimicrobium australe</name>
    <dbReference type="NCBI Taxonomy" id="2664430"/>
    <lineage>
        <taxon>Bacteria</taxon>
        <taxon>Bacillati</taxon>
        <taxon>Actinomycetota</taxon>
        <taxon>Acidimicrobiia</taxon>
        <taxon>Acidimicrobiales</taxon>
        <taxon>Acidimicrobiaceae</taxon>
        <taxon>Acidiferrimicrobium</taxon>
    </lineage>
</organism>
<dbReference type="EMBL" id="WJHE01000218">
    <property type="protein sequence ID" value="MST32120.1"/>
    <property type="molecule type" value="Genomic_DNA"/>
</dbReference>
<gene>
    <name evidence="2" type="ORF">GHK86_05190</name>
</gene>
<accession>A0ABW9QRG9</accession>
<evidence type="ECO:0000256" key="1">
    <source>
        <dbReference type="SAM" id="MobiDB-lite"/>
    </source>
</evidence>
<feature type="region of interest" description="Disordered" evidence="1">
    <location>
        <begin position="50"/>
        <end position="73"/>
    </location>
</feature>
<evidence type="ECO:0000313" key="2">
    <source>
        <dbReference type="EMBL" id="MST32120.1"/>
    </source>
</evidence>
<sequence length="73" mass="8219">MEAQPWFAFLDRHHYIHHVDLGANLNFLLPLADYLFGTLRVELTPEELARHGPLEAAKARPVGEGGRARSDTI</sequence>
<name>A0ABW9QRG9_9ACTN</name>
<evidence type="ECO:0000313" key="3">
    <source>
        <dbReference type="Proteomes" id="UP000437736"/>
    </source>
</evidence>
<protein>
    <recommendedName>
        <fullName evidence="4">Fatty acid hydroxylase domain-containing protein</fullName>
    </recommendedName>
</protein>
<comment type="caution">
    <text evidence="2">The sequence shown here is derived from an EMBL/GenBank/DDBJ whole genome shotgun (WGS) entry which is preliminary data.</text>
</comment>
<dbReference type="Proteomes" id="UP000437736">
    <property type="component" value="Unassembled WGS sequence"/>
</dbReference>
<keyword evidence="3" id="KW-1185">Reference proteome</keyword>
<proteinExistence type="predicted"/>